<evidence type="ECO:0000313" key="6">
    <source>
        <dbReference type="Proteomes" id="UP000516370"/>
    </source>
</evidence>
<dbReference type="GO" id="GO:0008417">
    <property type="term" value="F:fucosyltransferase activity"/>
    <property type="evidence" value="ECO:0007669"/>
    <property type="project" value="InterPro"/>
</dbReference>
<comment type="similarity">
    <text evidence="1">Belongs to the glycosyltransferase 10 family.</text>
</comment>
<dbReference type="Proteomes" id="UP000516370">
    <property type="component" value="Chromosome"/>
</dbReference>
<dbReference type="Gene3D" id="3.40.50.11660">
    <property type="entry name" value="Glycosyl transferase family 10, C-terminal domain"/>
    <property type="match status" value="1"/>
</dbReference>
<dbReference type="PANTHER" id="PTHR11929:SF194">
    <property type="entry name" value="ALPHA-(1,3)-FUCOSYLTRANSFERASE 10"/>
    <property type="match status" value="1"/>
</dbReference>
<name>A0A7H1J456_9GAMM</name>
<sequence length="348" mass="41164">MGKIKIGVWNCYESLNFDNFLFKSSNAPIGDDLLLPLNFLYENGIDNNVFFNTLPMCEVEDQDAFLFIDFPDMRNSLVKKAFMTNKPKFLIIFESELIKKENFDSDNHVLFDKIFTWSDVLIKNNRDKYKKLNFSYDLPRQIARTKKNKLCTLIAGNKKLNHPLELYSKRIEVIRWFEKNHIEDFDFYGTGWDCYYFTGPRFVRALNRIKPITRLFASNFPSYKGKIASKKDVLQKYKFSICFENARDIPGYITEKIFDCFFAGCVPIYWGANNIEEHIPKNCFIDFTQFSNLDEMYQYITNMPDGIYQKYLNDINEFLNGEDCYSYSIEFFSKKINSVILKELAIEK</sequence>
<dbReference type="AlphaFoldDB" id="A0A7H1J456"/>
<dbReference type="InterPro" id="IPR038577">
    <property type="entry name" value="GT10-like_C_sf"/>
</dbReference>
<dbReference type="KEGG" id="mard:IBG28_16530"/>
<dbReference type="RefSeq" id="WP_111609049.1">
    <property type="nucleotide sequence ID" value="NZ_BMLJ01000027.1"/>
</dbReference>
<accession>A0A7H1J456</accession>
<feature type="domain" description="Fucosyltransferase C-terminal" evidence="4">
    <location>
        <begin position="224"/>
        <end position="312"/>
    </location>
</feature>
<gene>
    <name evidence="5" type="ORF">IBG28_16530</name>
</gene>
<dbReference type="InterPro" id="IPR001503">
    <property type="entry name" value="Glyco_trans_10"/>
</dbReference>
<proteinExistence type="inferred from homology"/>
<evidence type="ECO:0000313" key="5">
    <source>
        <dbReference type="EMBL" id="QNT05272.1"/>
    </source>
</evidence>
<keyword evidence="2" id="KW-0328">Glycosyltransferase</keyword>
<dbReference type="GO" id="GO:0016020">
    <property type="term" value="C:membrane"/>
    <property type="evidence" value="ECO:0007669"/>
    <property type="project" value="InterPro"/>
</dbReference>
<dbReference type="EMBL" id="CP061081">
    <property type="protein sequence ID" value="QNT05272.1"/>
    <property type="molecule type" value="Genomic_DNA"/>
</dbReference>
<protein>
    <recommendedName>
        <fullName evidence="4">Fucosyltransferase C-terminal domain-containing protein</fullName>
    </recommendedName>
</protein>
<dbReference type="PANTHER" id="PTHR11929">
    <property type="entry name" value="ALPHA- 1,3 -FUCOSYLTRANSFERASE"/>
    <property type="match status" value="1"/>
</dbReference>
<dbReference type="OrthoDB" id="9791032at2"/>
<evidence type="ECO:0000256" key="2">
    <source>
        <dbReference type="ARBA" id="ARBA00022676"/>
    </source>
</evidence>
<evidence type="ECO:0000259" key="4">
    <source>
        <dbReference type="Pfam" id="PF00852"/>
    </source>
</evidence>
<keyword evidence="6" id="KW-1185">Reference proteome</keyword>
<keyword evidence="3" id="KW-0808">Transferase</keyword>
<evidence type="ECO:0000256" key="1">
    <source>
        <dbReference type="ARBA" id="ARBA00008919"/>
    </source>
</evidence>
<dbReference type="SUPFAM" id="SSF53756">
    <property type="entry name" value="UDP-Glycosyltransferase/glycogen phosphorylase"/>
    <property type="match status" value="1"/>
</dbReference>
<organism evidence="5 6">
    <name type="scientific">Marinomonas arctica</name>
    <dbReference type="NCBI Taxonomy" id="383750"/>
    <lineage>
        <taxon>Bacteria</taxon>
        <taxon>Pseudomonadati</taxon>
        <taxon>Pseudomonadota</taxon>
        <taxon>Gammaproteobacteria</taxon>
        <taxon>Oceanospirillales</taxon>
        <taxon>Oceanospirillaceae</taxon>
        <taxon>Marinomonas</taxon>
    </lineage>
</organism>
<dbReference type="Pfam" id="PF00852">
    <property type="entry name" value="Glyco_transf_10"/>
    <property type="match status" value="1"/>
</dbReference>
<evidence type="ECO:0000256" key="3">
    <source>
        <dbReference type="ARBA" id="ARBA00022679"/>
    </source>
</evidence>
<dbReference type="InterPro" id="IPR055270">
    <property type="entry name" value="Glyco_tran_10_C"/>
</dbReference>
<reference evidence="5 6" key="1">
    <citation type="submission" date="2020-09" db="EMBL/GenBank/DDBJ databases">
        <title>Complete genome sequence of an Arctic sea ice bacterium Marinomonas arctica BSI20414.</title>
        <authorList>
            <person name="Liao L."/>
            <person name="Chen B."/>
        </authorList>
    </citation>
    <scope>NUCLEOTIDE SEQUENCE [LARGE SCALE GENOMIC DNA]</scope>
    <source>
        <strain evidence="5 6">BSI20414</strain>
    </source>
</reference>